<organism evidence="1 2">
    <name type="scientific">Penicillium vulpinum</name>
    <dbReference type="NCBI Taxonomy" id="29845"/>
    <lineage>
        <taxon>Eukaryota</taxon>
        <taxon>Fungi</taxon>
        <taxon>Dikarya</taxon>
        <taxon>Ascomycota</taxon>
        <taxon>Pezizomycotina</taxon>
        <taxon>Eurotiomycetes</taxon>
        <taxon>Eurotiomycetidae</taxon>
        <taxon>Eurotiales</taxon>
        <taxon>Aspergillaceae</taxon>
        <taxon>Penicillium</taxon>
    </lineage>
</organism>
<proteinExistence type="predicted"/>
<dbReference type="STRING" id="29845.A0A1V6REY4"/>
<name>A0A1V6REY4_9EURO</name>
<dbReference type="AlphaFoldDB" id="A0A1V6REY4"/>
<keyword evidence="2" id="KW-1185">Reference proteome</keyword>
<sequence>MSISTAQEIANCFTETTSTEWGSKDVAAARASIEPTITPLNEKFITYHPSLGPIDGVWVVKESDEKSIWVVAPEPLGLPHTHAGGREFHFHPAGLAARTTTCPPYQSDPIEATLNPRRSLSAHDLHILREMFPTAIGARVFISGFILILLKSGGRGKLVI</sequence>
<dbReference type="EMBL" id="MDYP01000062">
    <property type="protein sequence ID" value="OQD99716.1"/>
    <property type="molecule type" value="Genomic_DNA"/>
</dbReference>
<evidence type="ECO:0000313" key="1">
    <source>
        <dbReference type="EMBL" id="OQD99716.1"/>
    </source>
</evidence>
<accession>A0A1V6REY4</accession>
<dbReference type="Proteomes" id="UP000191518">
    <property type="component" value="Unassembled WGS sequence"/>
</dbReference>
<gene>
    <name evidence="1" type="ORF">PENVUL_c062G08440</name>
</gene>
<protein>
    <submittedName>
        <fullName evidence="1">Uncharacterized protein</fullName>
    </submittedName>
</protein>
<evidence type="ECO:0000313" key="2">
    <source>
        <dbReference type="Proteomes" id="UP000191518"/>
    </source>
</evidence>
<reference evidence="2" key="1">
    <citation type="journal article" date="2017" name="Nat. Microbiol.">
        <title>Global analysis of biosynthetic gene clusters reveals vast potential of secondary metabolite production in Penicillium species.</title>
        <authorList>
            <person name="Nielsen J.C."/>
            <person name="Grijseels S."/>
            <person name="Prigent S."/>
            <person name="Ji B."/>
            <person name="Dainat J."/>
            <person name="Nielsen K.F."/>
            <person name="Frisvad J.C."/>
            <person name="Workman M."/>
            <person name="Nielsen J."/>
        </authorList>
    </citation>
    <scope>NUCLEOTIDE SEQUENCE [LARGE SCALE GENOMIC DNA]</scope>
    <source>
        <strain evidence="2">IBT 29486</strain>
    </source>
</reference>
<comment type="caution">
    <text evidence="1">The sequence shown here is derived from an EMBL/GenBank/DDBJ whole genome shotgun (WGS) entry which is preliminary data.</text>
</comment>